<dbReference type="SUPFAM" id="SSF46689">
    <property type="entry name" value="Homeodomain-like"/>
    <property type="match status" value="1"/>
</dbReference>
<keyword evidence="4" id="KW-0539">Nucleus</keyword>
<dbReference type="InterPro" id="IPR038662">
    <property type="entry name" value="ATP_synth_F0_csu_sf"/>
</dbReference>
<evidence type="ECO:0000256" key="2">
    <source>
        <dbReference type="ARBA" id="ARBA00023125"/>
    </source>
</evidence>
<gene>
    <name evidence="6" type="ORF">F3Y22_tig00109987pilonHSYRG00137</name>
</gene>
<accession>A0A6A3BS68</accession>
<evidence type="ECO:0000256" key="5">
    <source>
        <dbReference type="SAM" id="MobiDB-lite"/>
    </source>
</evidence>
<feature type="compositionally biased region" description="Acidic residues" evidence="5">
    <location>
        <begin position="213"/>
        <end position="225"/>
    </location>
</feature>
<keyword evidence="3" id="KW-0371">Homeobox</keyword>
<name>A0A6A3BS68_HIBSY</name>
<evidence type="ECO:0000256" key="1">
    <source>
        <dbReference type="ARBA" id="ARBA00006704"/>
    </source>
</evidence>
<protein>
    <submittedName>
        <fullName evidence="6">Uncharacterized protein</fullName>
    </submittedName>
</protein>
<evidence type="ECO:0000256" key="3">
    <source>
        <dbReference type="ARBA" id="ARBA00023155"/>
    </source>
</evidence>
<feature type="region of interest" description="Disordered" evidence="5">
    <location>
        <begin position="210"/>
        <end position="242"/>
    </location>
</feature>
<reference evidence="6" key="1">
    <citation type="submission" date="2019-09" db="EMBL/GenBank/DDBJ databases">
        <title>Draft genome information of white flower Hibiscus syriacus.</title>
        <authorList>
            <person name="Kim Y.-M."/>
        </authorList>
    </citation>
    <scope>NUCLEOTIDE SEQUENCE [LARGE SCALE GENOMIC DNA]</scope>
    <source>
        <strain evidence="6">YM2019G1</strain>
    </source>
</reference>
<evidence type="ECO:0000313" key="6">
    <source>
        <dbReference type="EMBL" id="KAE8718867.1"/>
    </source>
</evidence>
<comment type="caution">
    <text evidence="6">The sequence shown here is derived from an EMBL/GenBank/DDBJ whole genome shotgun (WGS) entry which is preliminary data.</text>
</comment>
<dbReference type="Gene3D" id="1.10.10.60">
    <property type="entry name" value="Homeodomain-like"/>
    <property type="match status" value="1"/>
</dbReference>
<comment type="similarity">
    <text evidence="1">Belongs to the ATPase C chain family.</text>
</comment>
<dbReference type="AlphaFoldDB" id="A0A6A3BS68"/>
<dbReference type="Proteomes" id="UP000436088">
    <property type="component" value="Unassembled WGS sequence"/>
</dbReference>
<proteinExistence type="inferred from homology"/>
<dbReference type="InterPro" id="IPR009057">
    <property type="entry name" value="Homeodomain-like_sf"/>
</dbReference>
<dbReference type="EMBL" id="VEPZ02000799">
    <property type="protein sequence ID" value="KAE8718867.1"/>
    <property type="molecule type" value="Genomic_DNA"/>
</dbReference>
<dbReference type="Gene3D" id="1.20.20.10">
    <property type="entry name" value="F1F0 ATP synthase subunit C"/>
    <property type="match status" value="1"/>
</dbReference>
<dbReference type="InterPro" id="IPR050224">
    <property type="entry name" value="TALE_homeobox"/>
</dbReference>
<keyword evidence="2" id="KW-0238">DNA-binding</keyword>
<organism evidence="6 7">
    <name type="scientific">Hibiscus syriacus</name>
    <name type="common">Rose of Sharon</name>
    <dbReference type="NCBI Taxonomy" id="106335"/>
    <lineage>
        <taxon>Eukaryota</taxon>
        <taxon>Viridiplantae</taxon>
        <taxon>Streptophyta</taxon>
        <taxon>Embryophyta</taxon>
        <taxon>Tracheophyta</taxon>
        <taxon>Spermatophyta</taxon>
        <taxon>Magnoliopsida</taxon>
        <taxon>eudicotyledons</taxon>
        <taxon>Gunneridae</taxon>
        <taxon>Pentapetalae</taxon>
        <taxon>rosids</taxon>
        <taxon>malvids</taxon>
        <taxon>Malvales</taxon>
        <taxon>Malvaceae</taxon>
        <taxon>Malvoideae</taxon>
        <taxon>Hibiscus</taxon>
    </lineage>
</organism>
<evidence type="ECO:0000313" key="7">
    <source>
        <dbReference type="Proteomes" id="UP000436088"/>
    </source>
</evidence>
<keyword evidence="7" id="KW-1185">Reference proteome</keyword>
<dbReference type="PANTHER" id="PTHR11850">
    <property type="entry name" value="HOMEOBOX PROTEIN TRANSCRIPTION FACTORS"/>
    <property type="match status" value="1"/>
</dbReference>
<evidence type="ECO:0000256" key="4">
    <source>
        <dbReference type="ARBA" id="ARBA00023242"/>
    </source>
</evidence>
<dbReference type="GO" id="GO:0003677">
    <property type="term" value="F:DNA binding"/>
    <property type="evidence" value="ECO:0007669"/>
    <property type="project" value="UniProtKB-KW"/>
</dbReference>
<sequence length="349" mass="39205">MKHHTFLSSKSTAGTVVLRNAGGHFIIRRSSTEASLNLPEWMAPEVLRNEPANEKEPHLRPSFAQLVSRLRRLQQLYIHRPNSENQITASFIIVGLAVGLASIVPGVGQGTVADQAVEGYPDPNGCIQLNGANMSLDYPYGSMKTGNELSLSLATPLPDRSSEINCCLNTTRLGSEQTSCNAKELSLSFGSDGPQMSVGARATTATAVMDSNDFPDVDDYSEIEDQQPNPSHGSEFDTRSREKSFQNSFIREQWGLKQQKKDQIWIPQRGLPERSVSVLRAWMFQNFLHPLFSSYTFGSMDDQVSSWFINARVRLWKPTIEEMYSEMNWRKARQNQEGTNINHQRFDTN</sequence>